<dbReference type="STRING" id="1079859.SAMN04515674_105118"/>
<protein>
    <submittedName>
        <fullName evidence="2">Ferritin-like</fullName>
    </submittedName>
</protein>
<dbReference type="AlphaFoldDB" id="A0A1I5SPL9"/>
<sequence length="350" mass="38620">MLRLDSKYVQMVESATSLADLHFLFQKAIELEHATIPPYLTAMYSLKPGTNAGPKGIIHSIVIEEMLHMTISSNILNALGGQPVINKADFVPSYPGNLPMGIGGGLIVGIEKFSKDLVKNVFMEIEEPENPIEFKVMLSAEDVTYKTIGEFYAALQKKIGELADDKLPGDPARQVTSNFFPSDLLYPILTKEDAINAINIIVEQGEGTTTSPLDQDGEVAHYYRFEEIYVGKKLVKNPDAPNGFSFSGDPIPFDAASVYPIFPNTKTDMLPEGTEARRRMNEFNSSYYSLLDGLHTAFNGEPGNLDNCIGLMYDIKLYAEKLCAMPFPGKDGYTIAPSFEFISPAEFLLT</sequence>
<dbReference type="InterPro" id="IPR026820">
    <property type="entry name" value="VioB/RebD_dom"/>
</dbReference>
<keyword evidence="3" id="KW-1185">Reference proteome</keyword>
<organism evidence="2 3">
    <name type="scientific">Pseudarcicella hirudinis</name>
    <dbReference type="NCBI Taxonomy" id="1079859"/>
    <lineage>
        <taxon>Bacteria</taxon>
        <taxon>Pseudomonadati</taxon>
        <taxon>Bacteroidota</taxon>
        <taxon>Cytophagia</taxon>
        <taxon>Cytophagales</taxon>
        <taxon>Flectobacillaceae</taxon>
        <taxon>Pseudarcicella</taxon>
    </lineage>
</organism>
<dbReference type="OrthoDB" id="9795032at2"/>
<proteinExistence type="predicted"/>
<dbReference type="InterPro" id="IPR012347">
    <property type="entry name" value="Ferritin-like"/>
</dbReference>
<dbReference type="PANTHER" id="PTHR34400:SF4">
    <property type="entry name" value="MEMBRANE PROTEIN"/>
    <property type="match status" value="1"/>
</dbReference>
<dbReference type="EMBL" id="FOXH01000005">
    <property type="protein sequence ID" value="SFP72246.1"/>
    <property type="molecule type" value="Genomic_DNA"/>
</dbReference>
<dbReference type="Pfam" id="PF12902">
    <property type="entry name" value="Ferritin-like"/>
    <property type="match status" value="1"/>
</dbReference>
<feature type="domain" description="Iminophenyl-pyruvate dimer synthase" evidence="1">
    <location>
        <begin position="25"/>
        <end position="229"/>
    </location>
</feature>
<gene>
    <name evidence="2" type="ORF">SAMN04515674_105118</name>
</gene>
<evidence type="ECO:0000259" key="1">
    <source>
        <dbReference type="Pfam" id="PF12902"/>
    </source>
</evidence>
<name>A0A1I5SPL9_9BACT</name>
<evidence type="ECO:0000313" key="3">
    <source>
        <dbReference type="Proteomes" id="UP000199306"/>
    </source>
</evidence>
<dbReference type="Gene3D" id="1.20.1260.10">
    <property type="match status" value="1"/>
</dbReference>
<dbReference type="PANTHER" id="PTHR34400">
    <property type="match status" value="1"/>
</dbReference>
<reference evidence="2 3" key="1">
    <citation type="submission" date="2016-10" db="EMBL/GenBank/DDBJ databases">
        <authorList>
            <person name="de Groot N.N."/>
        </authorList>
    </citation>
    <scope>NUCLEOTIDE SEQUENCE [LARGE SCALE GENOMIC DNA]</scope>
    <source>
        <strain evidence="3">E92,LMG 26720,CCM 7988</strain>
    </source>
</reference>
<accession>A0A1I5SPL9</accession>
<evidence type="ECO:0000313" key="2">
    <source>
        <dbReference type="EMBL" id="SFP72246.1"/>
    </source>
</evidence>
<dbReference type="RefSeq" id="WP_092016541.1">
    <property type="nucleotide sequence ID" value="NZ_FOXH01000005.1"/>
</dbReference>
<dbReference type="Proteomes" id="UP000199306">
    <property type="component" value="Unassembled WGS sequence"/>
</dbReference>